<dbReference type="EnsemblProtists" id="EKX55387">
    <property type="protein sequence ID" value="EKX55387"/>
    <property type="gene ID" value="GUITHDRAFT_99170"/>
</dbReference>
<proteinExistence type="predicted"/>
<dbReference type="PaxDb" id="55529-EKX55387"/>
<feature type="compositionally biased region" description="Polar residues" evidence="1">
    <location>
        <begin position="100"/>
        <end position="120"/>
    </location>
</feature>
<dbReference type="KEGG" id="gtt:GUITHDRAFT_99170"/>
<dbReference type="AlphaFoldDB" id="L1K485"/>
<reference evidence="3" key="3">
    <citation type="submission" date="2015-06" db="UniProtKB">
        <authorList>
            <consortium name="EnsemblProtists"/>
        </authorList>
    </citation>
    <scope>IDENTIFICATION</scope>
</reference>
<evidence type="ECO:0000256" key="1">
    <source>
        <dbReference type="SAM" id="MobiDB-lite"/>
    </source>
</evidence>
<protein>
    <submittedName>
        <fullName evidence="2 3">Uncharacterized protein</fullName>
    </submittedName>
</protein>
<sequence length="160" mass="17363">MALETEIALELKMEGSQEPEEALAWEAALFPMGRPQAPMSSGNSWEEDVLPREAVDDILLRDRIGDEVLLWNAGGGARECRHGGGGRGQEHTQVLFPQGRPNTPSSASLKSADGLSTASCPSDDDDLLQHPWTAEEAAAHARVEQDKFISLPSNFKLETI</sequence>
<dbReference type="GeneID" id="17312099"/>
<keyword evidence="4" id="KW-1185">Reference proteome</keyword>
<dbReference type="EMBL" id="JH992965">
    <property type="protein sequence ID" value="EKX55387.1"/>
    <property type="molecule type" value="Genomic_DNA"/>
</dbReference>
<reference evidence="2 4" key="1">
    <citation type="journal article" date="2012" name="Nature">
        <title>Algal genomes reveal evolutionary mosaicism and the fate of nucleomorphs.</title>
        <authorList>
            <consortium name="DOE Joint Genome Institute"/>
            <person name="Curtis B.A."/>
            <person name="Tanifuji G."/>
            <person name="Burki F."/>
            <person name="Gruber A."/>
            <person name="Irimia M."/>
            <person name="Maruyama S."/>
            <person name="Arias M.C."/>
            <person name="Ball S.G."/>
            <person name="Gile G.H."/>
            <person name="Hirakawa Y."/>
            <person name="Hopkins J.F."/>
            <person name="Kuo A."/>
            <person name="Rensing S.A."/>
            <person name="Schmutz J."/>
            <person name="Symeonidi A."/>
            <person name="Elias M."/>
            <person name="Eveleigh R.J."/>
            <person name="Herman E.K."/>
            <person name="Klute M.J."/>
            <person name="Nakayama T."/>
            <person name="Obornik M."/>
            <person name="Reyes-Prieto A."/>
            <person name="Armbrust E.V."/>
            <person name="Aves S.J."/>
            <person name="Beiko R.G."/>
            <person name="Coutinho P."/>
            <person name="Dacks J.B."/>
            <person name="Durnford D.G."/>
            <person name="Fast N.M."/>
            <person name="Green B.R."/>
            <person name="Grisdale C.J."/>
            <person name="Hempel F."/>
            <person name="Henrissat B."/>
            <person name="Hoppner M.P."/>
            <person name="Ishida K."/>
            <person name="Kim E."/>
            <person name="Koreny L."/>
            <person name="Kroth P.G."/>
            <person name="Liu Y."/>
            <person name="Malik S.B."/>
            <person name="Maier U.G."/>
            <person name="McRose D."/>
            <person name="Mock T."/>
            <person name="Neilson J.A."/>
            <person name="Onodera N.T."/>
            <person name="Poole A.M."/>
            <person name="Pritham E.J."/>
            <person name="Richards T.A."/>
            <person name="Rocap G."/>
            <person name="Roy S.W."/>
            <person name="Sarai C."/>
            <person name="Schaack S."/>
            <person name="Shirato S."/>
            <person name="Slamovits C.H."/>
            <person name="Spencer D.F."/>
            <person name="Suzuki S."/>
            <person name="Worden A.Z."/>
            <person name="Zauner S."/>
            <person name="Barry K."/>
            <person name="Bell C."/>
            <person name="Bharti A.K."/>
            <person name="Crow J.A."/>
            <person name="Grimwood J."/>
            <person name="Kramer R."/>
            <person name="Lindquist E."/>
            <person name="Lucas S."/>
            <person name="Salamov A."/>
            <person name="McFadden G.I."/>
            <person name="Lane C.E."/>
            <person name="Keeling P.J."/>
            <person name="Gray M.W."/>
            <person name="Grigoriev I.V."/>
            <person name="Archibald J.M."/>
        </authorList>
    </citation>
    <scope>NUCLEOTIDE SEQUENCE</scope>
    <source>
        <strain evidence="2 4">CCMP2712</strain>
    </source>
</reference>
<name>L1K485_GUITC</name>
<dbReference type="Proteomes" id="UP000011087">
    <property type="component" value="Unassembled WGS sequence"/>
</dbReference>
<gene>
    <name evidence="2" type="ORF">GUITHDRAFT_99170</name>
</gene>
<reference evidence="4" key="2">
    <citation type="submission" date="2012-11" db="EMBL/GenBank/DDBJ databases">
        <authorList>
            <person name="Kuo A."/>
            <person name="Curtis B.A."/>
            <person name="Tanifuji G."/>
            <person name="Burki F."/>
            <person name="Gruber A."/>
            <person name="Irimia M."/>
            <person name="Maruyama S."/>
            <person name="Arias M.C."/>
            <person name="Ball S.G."/>
            <person name="Gile G.H."/>
            <person name="Hirakawa Y."/>
            <person name="Hopkins J.F."/>
            <person name="Rensing S.A."/>
            <person name="Schmutz J."/>
            <person name="Symeonidi A."/>
            <person name="Elias M."/>
            <person name="Eveleigh R.J."/>
            <person name="Herman E.K."/>
            <person name="Klute M.J."/>
            <person name="Nakayama T."/>
            <person name="Obornik M."/>
            <person name="Reyes-Prieto A."/>
            <person name="Armbrust E.V."/>
            <person name="Aves S.J."/>
            <person name="Beiko R.G."/>
            <person name="Coutinho P."/>
            <person name="Dacks J.B."/>
            <person name="Durnford D.G."/>
            <person name="Fast N.M."/>
            <person name="Green B.R."/>
            <person name="Grisdale C."/>
            <person name="Hempe F."/>
            <person name="Henrissat B."/>
            <person name="Hoppner M.P."/>
            <person name="Ishida K.-I."/>
            <person name="Kim E."/>
            <person name="Koreny L."/>
            <person name="Kroth P.G."/>
            <person name="Liu Y."/>
            <person name="Malik S.-B."/>
            <person name="Maier U.G."/>
            <person name="McRose D."/>
            <person name="Mock T."/>
            <person name="Neilson J.A."/>
            <person name="Onodera N.T."/>
            <person name="Poole A.M."/>
            <person name="Pritham E.J."/>
            <person name="Richards T.A."/>
            <person name="Rocap G."/>
            <person name="Roy S.W."/>
            <person name="Sarai C."/>
            <person name="Schaack S."/>
            <person name="Shirato S."/>
            <person name="Slamovits C.H."/>
            <person name="Spencer D.F."/>
            <person name="Suzuki S."/>
            <person name="Worden A.Z."/>
            <person name="Zauner S."/>
            <person name="Barry K."/>
            <person name="Bell C."/>
            <person name="Bharti A.K."/>
            <person name="Crow J.A."/>
            <person name="Grimwood J."/>
            <person name="Kramer R."/>
            <person name="Lindquist E."/>
            <person name="Lucas S."/>
            <person name="Salamov A."/>
            <person name="McFadden G.I."/>
            <person name="Lane C.E."/>
            <person name="Keeling P.J."/>
            <person name="Gray M.W."/>
            <person name="Grigoriev I.V."/>
            <person name="Archibald J.M."/>
        </authorList>
    </citation>
    <scope>NUCLEOTIDE SEQUENCE</scope>
    <source>
        <strain evidence="4">CCMP2712</strain>
    </source>
</reference>
<evidence type="ECO:0000313" key="4">
    <source>
        <dbReference type="Proteomes" id="UP000011087"/>
    </source>
</evidence>
<dbReference type="RefSeq" id="XP_005842367.1">
    <property type="nucleotide sequence ID" value="XM_005842310.1"/>
</dbReference>
<evidence type="ECO:0000313" key="2">
    <source>
        <dbReference type="EMBL" id="EKX55387.1"/>
    </source>
</evidence>
<evidence type="ECO:0000313" key="3">
    <source>
        <dbReference type="EnsemblProtists" id="EKX55387"/>
    </source>
</evidence>
<accession>L1K485</accession>
<dbReference type="HOGENOM" id="CLU_1655497_0_0_1"/>
<organism evidence="2">
    <name type="scientific">Guillardia theta (strain CCMP2712)</name>
    <name type="common">Cryptophyte</name>
    <dbReference type="NCBI Taxonomy" id="905079"/>
    <lineage>
        <taxon>Eukaryota</taxon>
        <taxon>Cryptophyceae</taxon>
        <taxon>Pyrenomonadales</taxon>
        <taxon>Geminigeraceae</taxon>
        <taxon>Guillardia</taxon>
    </lineage>
</organism>
<feature type="region of interest" description="Disordered" evidence="1">
    <location>
        <begin position="79"/>
        <end position="131"/>
    </location>
</feature>